<dbReference type="EMBL" id="JAUYVI010000002">
    <property type="protein sequence ID" value="MDQ7247200.1"/>
    <property type="molecule type" value="Genomic_DNA"/>
</dbReference>
<proteinExistence type="predicted"/>
<protein>
    <submittedName>
        <fullName evidence="2">PRC-barrel domain-containing protein</fullName>
    </submittedName>
</protein>
<dbReference type="RefSeq" id="WP_379954604.1">
    <property type="nucleotide sequence ID" value="NZ_JAUYVI010000002.1"/>
</dbReference>
<name>A0ABU0YJ75_9PROT</name>
<dbReference type="Proteomes" id="UP001230156">
    <property type="component" value="Unassembled WGS sequence"/>
</dbReference>
<dbReference type="Gene3D" id="2.30.30.240">
    <property type="entry name" value="PRC-barrel domain"/>
    <property type="match status" value="1"/>
</dbReference>
<dbReference type="SUPFAM" id="SSF50346">
    <property type="entry name" value="PRC-barrel domain"/>
    <property type="match status" value="1"/>
</dbReference>
<sequence>MAQAIPRSQDTLKKDETVNLIAASKVNGTKLFNSKGERAGEVEDIMIDKTSGHVAYAVAAFGGFLGLGETRRAIPWSVLHYDTSLDGYVANVDDSVLKDAPNEIPAGDGHYRDMDWNSRVYSHFGVPPYWI</sequence>
<dbReference type="Pfam" id="PF05239">
    <property type="entry name" value="PRC"/>
    <property type="match status" value="1"/>
</dbReference>
<comment type="caution">
    <text evidence="2">The sequence shown here is derived from an EMBL/GenBank/DDBJ whole genome shotgun (WGS) entry which is preliminary data.</text>
</comment>
<accession>A0ABU0YJ75</accession>
<dbReference type="PANTHER" id="PTHR36505:SF1">
    <property type="entry name" value="BLR1072 PROTEIN"/>
    <property type="match status" value="1"/>
</dbReference>
<gene>
    <name evidence="2" type="ORF">Q8A70_05965</name>
</gene>
<reference evidence="3" key="1">
    <citation type="submission" date="2023-08" db="EMBL/GenBank/DDBJ databases">
        <title>Rhodospirillaceae gen. nov., a novel taxon isolated from the Yangtze River Yuezi River estuary sludge.</title>
        <authorList>
            <person name="Ruan L."/>
        </authorList>
    </citation>
    <scope>NUCLEOTIDE SEQUENCE [LARGE SCALE GENOMIC DNA]</scope>
    <source>
        <strain evidence="3">R-7</strain>
    </source>
</reference>
<organism evidence="2 3">
    <name type="scientific">Dongia sedimenti</name>
    <dbReference type="NCBI Taxonomy" id="3064282"/>
    <lineage>
        <taxon>Bacteria</taxon>
        <taxon>Pseudomonadati</taxon>
        <taxon>Pseudomonadota</taxon>
        <taxon>Alphaproteobacteria</taxon>
        <taxon>Rhodospirillales</taxon>
        <taxon>Dongiaceae</taxon>
        <taxon>Dongia</taxon>
    </lineage>
</organism>
<evidence type="ECO:0000259" key="1">
    <source>
        <dbReference type="Pfam" id="PF05239"/>
    </source>
</evidence>
<evidence type="ECO:0000313" key="3">
    <source>
        <dbReference type="Proteomes" id="UP001230156"/>
    </source>
</evidence>
<evidence type="ECO:0000313" key="2">
    <source>
        <dbReference type="EMBL" id="MDQ7247200.1"/>
    </source>
</evidence>
<dbReference type="PANTHER" id="PTHR36505">
    <property type="entry name" value="BLR1072 PROTEIN"/>
    <property type="match status" value="1"/>
</dbReference>
<keyword evidence="3" id="KW-1185">Reference proteome</keyword>
<dbReference type="InterPro" id="IPR027275">
    <property type="entry name" value="PRC-brl_dom"/>
</dbReference>
<feature type="domain" description="PRC-barrel" evidence="1">
    <location>
        <begin position="21"/>
        <end position="94"/>
    </location>
</feature>
<dbReference type="InterPro" id="IPR011033">
    <property type="entry name" value="PRC_barrel-like_sf"/>
</dbReference>